<dbReference type="EMBL" id="SNZR01000013">
    <property type="protein sequence ID" value="TDR89629.1"/>
    <property type="molecule type" value="Genomic_DNA"/>
</dbReference>
<feature type="transmembrane region" description="Helical" evidence="13">
    <location>
        <begin position="148"/>
        <end position="167"/>
    </location>
</feature>
<keyword evidence="5 13" id="KW-1003">Cell membrane</keyword>
<evidence type="ECO:0000256" key="10">
    <source>
        <dbReference type="ARBA" id="ARBA00023136"/>
    </source>
</evidence>
<evidence type="ECO:0000313" key="15">
    <source>
        <dbReference type="EMBL" id="TDR89629.1"/>
    </source>
</evidence>
<comment type="subcellular location">
    <subcellularLocation>
        <location evidence="1">Cell membrane</location>
        <topology evidence="1">Multi-pass membrane protein</topology>
    </subcellularLocation>
</comment>
<feature type="transmembrane region" description="Helical" evidence="13">
    <location>
        <begin position="34"/>
        <end position="53"/>
    </location>
</feature>
<evidence type="ECO:0000256" key="6">
    <source>
        <dbReference type="ARBA" id="ARBA00022692"/>
    </source>
</evidence>
<evidence type="ECO:0000313" key="16">
    <source>
        <dbReference type="Proteomes" id="UP000295122"/>
    </source>
</evidence>
<feature type="compositionally biased region" description="Basic and acidic residues" evidence="14">
    <location>
        <begin position="12"/>
        <end position="27"/>
    </location>
</feature>
<dbReference type="PRINTS" id="PR00950">
    <property type="entry name" value="TYPE3IMSPROT"/>
</dbReference>
<dbReference type="GO" id="GO:0009306">
    <property type="term" value="P:protein secretion"/>
    <property type="evidence" value="ECO:0007669"/>
    <property type="project" value="InterPro"/>
</dbReference>
<protein>
    <recommendedName>
        <fullName evidence="3 13">Flagellar biosynthetic protein FlhB</fullName>
    </recommendedName>
</protein>
<keyword evidence="4 13" id="KW-0813">Transport</keyword>
<evidence type="ECO:0000256" key="12">
    <source>
        <dbReference type="ARBA" id="ARBA00025078"/>
    </source>
</evidence>
<feature type="transmembrane region" description="Helical" evidence="13">
    <location>
        <begin position="90"/>
        <end position="112"/>
    </location>
</feature>
<dbReference type="FunFam" id="3.40.1690.10:FF:000001">
    <property type="entry name" value="Flagellar biosynthetic protein FlhB"/>
    <property type="match status" value="1"/>
</dbReference>
<evidence type="ECO:0000256" key="8">
    <source>
        <dbReference type="ARBA" id="ARBA00022927"/>
    </source>
</evidence>
<dbReference type="InterPro" id="IPR006136">
    <property type="entry name" value="FlhB"/>
</dbReference>
<evidence type="ECO:0000256" key="13">
    <source>
        <dbReference type="RuleBase" id="RU364091"/>
    </source>
</evidence>
<evidence type="ECO:0000256" key="4">
    <source>
        <dbReference type="ARBA" id="ARBA00022448"/>
    </source>
</evidence>
<feature type="region of interest" description="Disordered" evidence="14">
    <location>
        <begin position="1"/>
        <end position="27"/>
    </location>
</feature>
<name>A0A4V3DXP8_9HYPH</name>
<organism evidence="15 16">
    <name type="scientific">Enterovirga rhinocerotis</name>
    <dbReference type="NCBI Taxonomy" id="1339210"/>
    <lineage>
        <taxon>Bacteria</taxon>
        <taxon>Pseudomonadati</taxon>
        <taxon>Pseudomonadota</taxon>
        <taxon>Alphaproteobacteria</taxon>
        <taxon>Hyphomicrobiales</taxon>
        <taxon>Methylobacteriaceae</taxon>
        <taxon>Enterovirga</taxon>
    </lineage>
</organism>
<keyword evidence="15" id="KW-0966">Cell projection</keyword>
<keyword evidence="15" id="KW-0282">Flagellum</keyword>
<keyword evidence="10 13" id="KW-0472">Membrane</keyword>
<sequence length="356" mass="38377">MAEGQEGEDKTEEPTPHRLQEAHKRGDVPKSQEVSVFLGLGALTLALMLMPVFGTGPRLAHDLKSYLAGAHLVPSDGAGIQAAGTNGLFVALRALALPLGIVIAAALAAGLVQHRPVFSAEQLTPKLSRLSPLAGLKRMFGAQGIVQFVKGIAKIALVGTLAGWVLWRERDRFESLVGQEPTAVVAVSLGLALKLLGGILALHAIITIADILFQRFSWMKRQRMTREEVKREMKEQDGNPEIKAKLRQLRQQRLRQSVAKAVPKATVVIANPTHFAVALRYESGMAAPVCVAKGVDALALRIRAIAAEHGVAVIENPPLARALHATVEIDDEIPVDHYKAVAEVIGFVLRLKRRAS</sequence>
<comment type="function">
    <text evidence="12 13">Required for formation of the rod structure in the basal body of the flagellar apparatus. Together with FliI and FliH, may constitute the export apparatus of flagellin.</text>
</comment>
<dbReference type="PANTHER" id="PTHR30531:SF12">
    <property type="entry name" value="FLAGELLAR BIOSYNTHETIC PROTEIN FLHB"/>
    <property type="match status" value="1"/>
</dbReference>
<dbReference type="RefSeq" id="WP_133770396.1">
    <property type="nucleotide sequence ID" value="NZ_SNZR01000013.1"/>
</dbReference>
<feature type="transmembrane region" description="Helical" evidence="13">
    <location>
        <begin position="187"/>
        <end position="213"/>
    </location>
</feature>
<comment type="similarity">
    <text evidence="2 13">Belongs to the type III secretion exporter family.</text>
</comment>
<evidence type="ECO:0000256" key="2">
    <source>
        <dbReference type="ARBA" id="ARBA00010690"/>
    </source>
</evidence>
<accession>A0A4V3DXP8</accession>
<evidence type="ECO:0000256" key="9">
    <source>
        <dbReference type="ARBA" id="ARBA00022989"/>
    </source>
</evidence>
<keyword evidence="16" id="KW-1185">Reference proteome</keyword>
<keyword evidence="8 13" id="KW-0653">Protein transport</keyword>
<dbReference type="SUPFAM" id="SSF160544">
    <property type="entry name" value="EscU C-terminal domain-like"/>
    <property type="match status" value="1"/>
</dbReference>
<gene>
    <name evidence="13" type="primary">flhB</name>
    <name evidence="15" type="ORF">EV668_2464</name>
</gene>
<evidence type="ECO:0000256" key="7">
    <source>
        <dbReference type="ARBA" id="ARBA00022795"/>
    </source>
</evidence>
<dbReference type="OrthoDB" id="9807950at2"/>
<keyword evidence="15" id="KW-0969">Cilium</keyword>
<evidence type="ECO:0000256" key="14">
    <source>
        <dbReference type="SAM" id="MobiDB-lite"/>
    </source>
</evidence>
<comment type="caution">
    <text evidence="15">The sequence shown here is derived from an EMBL/GenBank/DDBJ whole genome shotgun (WGS) entry which is preliminary data.</text>
</comment>
<reference evidence="15 16" key="1">
    <citation type="submission" date="2019-03" db="EMBL/GenBank/DDBJ databases">
        <title>Genomic Encyclopedia of Type Strains, Phase IV (KMG-IV): sequencing the most valuable type-strain genomes for metagenomic binning, comparative biology and taxonomic classification.</title>
        <authorList>
            <person name="Goeker M."/>
        </authorList>
    </citation>
    <scope>NUCLEOTIDE SEQUENCE [LARGE SCALE GENOMIC DNA]</scope>
    <source>
        <strain evidence="15 16">DSM 25903</strain>
    </source>
</reference>
<dbReference type="Pfam" id="PF01312">
    <property type="entry name" value="Bac_export_2"/>
    <property type="match status" value="1"/>
</dbReference>
<dbReference type="PANTHER" id="PTHR30531">
    <property type="entry name" value="FLAGELLAR BIOSYNTHETIC PROTEIN FLHB"/>
    <property type="match status" value="1"/>
</dbReference>
<evidence type="ECO:0000256" key="11">
    <source>
        <dbReference type="ARBA" id="ARBA00023225"/>
    </source>
</evidence>
<feature type="compositionally biased region" description="Acidic residues" evidence="14">
    <location>
        <begin position="1"/>
        <end position="11"/>
    </location>
</feature>
<dbReference type="Gene3D" id="3.40.1690.10">
    <property type="entry name" value="secretion proteins EscU"/>
    <property type="match status" value="1"/>
</dbReference>
<keyword evidence="6 13" id="KW-0812">Transmembrane</keyword>
<dbReference type="NCBIfam" id="TIGR00328">
    <property type="entry name" value="flhB"/>
    <property type="match status" value="1"/>
</dbReference>
<proteinExistence type="inferred from homology"/>
<dbReference type="InterPro" id="IPR006135">
    <property type="entry name" value="T3SS_substrate_exporter"/>
</dbReference>
<dbReference type="GO" id="GO:0044780">
    <property type="term" value="P:bacterial-type flagellum assembly"/>
    <property type="evidence" value="ECO:0007669"/>
    <property type="project" value="InterPro"/>
</dbReference>
<dbReference type="GO" id="GO:0005886">
    <property type="term" value="C:plasma membrane"/>
    <property type="evidence" value="ECO:0007669"/>
    <property type="project" value="UniProtKB-SubCell"/>
</dbReference>
<evidence type="ECO:0000256" key="1">
    <source>
        <dbReference type="ARBA" id="ARBA00004651"/>
    </source>
</evidence>
<dbReference type="InterPro" id="IPR029025">
    <property type="entry name" value="T3SS_substrate_exporter_C"/>
</dbReference>
<keyword evidence="11 13" id="KW-1006">Bacterial flagellum protein export</keyword>
<dbReference type="Proteomes" id="UP000295122">
    <property type="component" value="Unassembled WGS sequence"/>
</dbReference>
<keyword evidence="9 13" id="KW-1133">Transmembrane helix</keyword>
<evidence type="ECO:0000256" key="3">
    <source>
        <dbReference type="ARBA" id="ARBA00021622"/>
    </source>
</evidence>
<evidence type="ECO:0000256" key="5">
    <source>
        <dbReference type="ARBA" id="ARBA00022475"/>
    </source>
</evidence>
<keyword evidence="7 13" id="KW-1005">Bacterial flagellum biogenesis</keyword>
<dbReference type="AlphaFoldDB" id="A0A4V3DXP8"/>